<proteinExistence type="predicted"/>
<reference evidence="3" key="1">
    <citation type="submission" date="2016-08" db="EMBL/GenBank/DDBJ databases">
        <authorList>
            <person name="Varghese N."/>
            <person name="Submissions Spin"/>
        </authorList>
    </citation>
    <scope>NUCLEOTIDE SEQUENCE [LARGE SCALE GENOMIC DNA]</scope>
    <source>
        <strain evidence="3">REICA_082</strain>
    </source>
</reference>
<dbReference type="AlphaFoldDB" id="A0A1C4DTP6"/>
<evidence type="ECO:0000256" key="1">
    <source>
        <dbReference type="SAM" id="MobiDB-lite"/>
    </source>
</evidence>
<feature type="region of interest" description="Disordered" evidence="1">
    <location>
        <begin position="132"/>
        <end position="169"/>
    </location>
</feature>
<dbReference type="OrthoDB" id="6614743at2"/>
<name>A0A1C4DTP6_9ENTR</name>
<evidence type="ECO:0000313" key="3">
    <source>
        <dbReference type="Proteomes" id="UP000198975"/>
    </source>
</evidence>
<accession>A0A1C4DTP6</accession>
<dbReference type="EMBL" id="FMAY01000014">
    <property type="protein sequence ID" value="SCC34662.1"/>
    <property type="molecule type" value="Genomic_DNA"/>
</dbReference>
<organism evidence="2 3">
    <name type="scientific">Kosakonia oryzendophytica</name>
    <dbReference type="NCBI Taxonomy" id="1005665"/>
    <lineage>
        <taxon>Bacteria</taxon>
        <taxon>Pseudomonadati</taxon>
        <taxon>Pseudomonadota</taxon>
        <taxon>Gammaproteobacteria</taxon>
        <taxon>Enterobacterales</taxon>
        <taxon>Enterobacteriaceae</taxon>
        <taxon>Kosakonia</taxon>
    </lineage>
</organism>
<evidence type="ECO:0000313" key="2">
    <source>
        <dbReference type="EMBL" id="SCC34662.1"/>
    </source>
</evidence>
<protein>
    <submittedName>
        <fullName evidence="2">Uncharacterized protein</fullName>
    </submittedName>
</protein>
<feature type="compositionally biased region" description="Polar residues" evidence="1">
    <location>
        <begin position="137"/>
        <end position="147"/>
    </location>
</feature>
<keyword evidence="3" id="KW-1185">Reference proteome</keyword>
<feature type="region of interest" description="Disordered" evidence="1">
    <location>
        <begin position="28"/>
        <end position="56"/>
    </location>
</feature>
<gene>
    <name evidence="2" type="ORF">GA0061071_11459</name>
</gene>
<sequence>MQEIQAIQASAHLASTKETITHKIETANSTGISIGTSTEHGAGKQSYQDDSTKVTLSSRAENHKSLKEVQAEQEAQEKKKVENHQIDYSLAMSGIPQYGGRLVTIVKYPDGRTEMIDAFSGKKVTQQDLEQAEMAKKNSQVAQQQLESKPKVETLPNAMPGESELTDMQ</sequence>
<dbReference type="Proteomes" id="UP000198975">
    <property type="component" value="Unassembled WGS sequence"/>
</dbReference>